<name>A0A6P8JCV7_DROMA</name>
<feature type="repeat" description="WD" evidence="4">
    <location>
        <begin position="200"/>
        <end position="242"/>
    </location>
</feature>
<keyword evidence="5" id="KW-1185">Reference proteome</keyword>
<dbReference type="InterPro" id="IPR015943">
    <property type="entry name" value="WD40/YVTN_repeat-like_dom_sf"/>
</dbReference>
<dbReference type="Proteomes" id="UP000515162">
    <property type="component" value="Chromosome 2R"/>
</dbReference>
<dbReference type="PANTHER" id="PTHR22889">
    <property type="entry name" value="WD REPEAT-CONTAINING PROTEIN 89"/>
    <property type="match status" value="1"/>
</dbReference>
<dbReference type="AlphaFoldDB" id="A0A6P8JCV7"/>
<keyword evidence="2 4" id="KW-0853">WD repeat</keyword>
<dbReference type="InterPro" id="IPR001680">
    <property type="entry name" value="WD40_rpt"/>
</dbReference>
<sequence length="411" mass="45892">MSDFNKYCEEAAKEALPDSEDEEDIGDEDTCSAQDLAAEFQLKYKPQDEVSVSLQREYVLSLAADQEFSRMAAGLSNSAVHIYNLDSGAGKLENFSYLPPTDSPQHVSICGVRFLDEGPHNILVGTTDGYVRLYDLRLRGEQARFKYTQHPNVPPVPKSLSCFDRNANGRIICCGTEQFHSNAFLVFFDVRERQQMGVYFESHEDDITSLRFHAQNPDLLATGSVDGLVNVFDVKEPDEDEALLNTFNTESSVYRLAWHKNVYDKDIISCVTTTGDFKSYECEEGDEVASFERQDVTAAIRRKKAANFNLINAHNQDDGGVFLLAGTNFNKGEILRSVSVTSKNSLQPLANFQGNKQIVRDSLFDSKRSLLFTGGESGIVTVWTQDASGTAVSSEKLKAKKEKKSRKQTPY</sequence>
<evidence type="ECO:0000256" key="1">
    <source>
        <dbReference type="ARBA" id="ARBA00021125"/>
    </source>
</evidence>
<dbReference type="Pfam" id="PF00400">
    <property type="entry name" value="WD40"/>
    <property type="match status" value="1"/>
</dbReference>
<organism evidence="5 6">
    <name type="scientific">Drosophila mauritiana</name>
    <name type="common">Fruit fly</name>
    <dbReference type="NCBI Taxonomy" id="7226"/>
    <lineage>
        <taxon>Eukaryota</taxon>
        <taxon>Metazoa</taxon>
        <taxon>Ecdysozoa</taxon>
        <taxon>Arthropoda</taxon>
        <taxon>Hexapoda</taxon>
        <taxon>Insecta</taxon>
        <taxon>Pterygota</taxon>
        <taxon>Neoptera</taxon>
        <taxon>Endopterygota</taxon>
        <taxon>Diptera</taxon>
        <taxon>Brachycera</taxon>
        <taxon>Muscomorpha</taxon>
        <taxon>Ephydroidea</taxon>
        <taxon>Drosophilidae</taxon>
        <taxon>Drosophila</taxon>
        <taxon>Sophophora</taxon>
    </lineage>
</organism>
<dbReference type="GeneID" id="117136866"/>
<dbReference type="PANTHER" id="PTHR22889:SF0">
    <property type="entry name" value="WD REPEAT-CONTAINING PROTEIN 89"/>
    <property type="match status" value="1"/>
</dbReference>
<accession>A0A6P8JCV7</accession>
<keyword evidence="3" id="KW-0677">Repeat</keyword>
<dbReference type="SMART" id="SM00320">
    <property type="entry name" value="WD40"/>
    <property type="match status" value="4"/>
</dbReference>
<evidence type="ECO:0000313" key="5">
    <source>
        <dbReference type="Proteomes" id="UP000515162"/>
    </source>
</evidence>
<evidence type="ECO:0000313" key="6">
    <source>
        <dbReference type="RefSeq" id="XP_033153857.1"/>
    </source>
</evidence>
<dbReference type="SUPFAM" id="SSF50978">
    <property type="entry name" value="WD40 repeat-like"/>
    <property type="match status" value="1"/>
</dbReference>
<dbReference type="InterPro" id="IPR036322">
    <property type="entry name" value="WD40_repeat_dom_sf"/>
</dbReference>
<reference evidence="6" key="1">
    <citation type="submission" date="2025-08" db="UniProtKB">
        <authorList>
            <consortium name="RefSeq"/>
        </authorList>
    </citation>
    <scope>IDENTIFICATION</scope>
    <source>
        <strain evidence="6">Mau12</strain>
        <tissue evidence="6">Whole Body</tissue>
    </source>
</reference>
<dbReference type="RefSeq" id="XP_033153857.1">
    <property type="nucleotide sequence ID" value="XM_033297966.1"/>
</dbReference>
<gene>
    <name evidence="6" type="primary">LOC117136866</name>
</gene>
<proteinExistence type="predicted"/>
<evidence type="ECO:0000256" key="2">
    <source>
        <dbReference type="ARBA" id="ARBA00022574"/>
    </source>
</evidence>
<dbReference type="InterPro" id="IPR039328">
    <property type="entry name" value="WDR89"/>
</dbReference>
<dbReference type="Gene3D" id="2.130.10.10">
    <property type="entry name" value="YVTN repeat-like/Quinoprotein amine dehydrogenase"/>
    <property type="match status" value="2"/>
</dbReference>
<protein>
    <recommendedName>
        <fullName evidence="1">WD repeat-containing protein 89</fullName>
    </recommendedName>
</protein>
<dbReference type="PROSITE" id="PS50082">
    <property type="entry name" value="WD_REPEATS_2"/>
    <property type="match status" value="1"/>
</dbReference>
<evidence type="ECO:0000256" key="3">
    <source>
        <dbReference type="ARBA" id="ARBA00022737"/>
    </source>
</evidence>
<evidence type="ECO:0000256" key="4">
    <source>
        <dbReference type="PROSITE-ProRule" id="PRU00221"/>
    </source>
</evidence>